<organism evidence="10 11">
    <name type="scientific">Thermaerobacter composti</name>
    <dbReference type="NCBI Taxonomy" id="554949"/>
    <lineage>
        <taxon>Bacteria</taxon>
        <taxon>Bacillati</taxon>
        <taxon>Bacillota</taxon>
        <taxon>Clostridia</taxon>
        <taxon>Eubacteriales</taxon>
        <taxon>Clostridiales Family XVII. Incertae Sedis</taxon>
        <taxon>Thermaerobacter</taxon>
    </lineage>
</organism>
<evidence type="ECO:0000256" key="5">
    <source>
        <dbReference type="ARBA" id="ARBA00012684"/>
    </source>
</evidence>
<evidence type="ECO:0000313" key="10">
    <source>
        <dbReference type="EMBL" id="WPD18103.1"/>
    </source>
</evidence>
<gene>
    <name evidence="10" type="ORF">Q5761_06815</name>
</gene>
<evidence type="ECO:0000256" key="3">
    <source>
        <dbReference type="ARBA" id="ARBA00010264"/>
    </source>
</evidence>
<dbReference type="InterPro" id="IPR004305">
    <property type="entry name" value="Thiaminase-2/PQQC"/>
</dbReference>
<comment type="pathway">
    <text evidence="2">Cofactor biosynthesis; thiamine diphosphate biosynthesis.</text>
</comment>
<dbReference type="PANTHER" id="PTHR43198">
    <property type="entry name" value="BIFUNCTIONAL TH2 PROTEIN"/>
    <property type="match status" value="1"/>
</dbReference>
<feature type="domain" description="Thiaminase-2/PQQC" evidence="9">
    <location>
        <begin position="30"/>
        <end position="220"/>
    </location>
</feature>
<keyword evidence="11" id="KW-1185">Reference proteome</keyword>
<dbReference type="Proteomes" id="UP001304683">
    <property type="component" value="Chromosome"/>
</dbReference>
<evidence type="ECO:0000256" key="7">
    <source>
        <dbReference type="ARBA" id="ARBA00022977"/>
    </source>
</evidence>
<evidence type="ECO:0000256" key="6">
    <source>
        <dbReference type="ARBA" id="ARBA00013647"/>
    </source>
</evidence>
<evidence type="ECO:0000259" key="9">
    <source>
        <dbReference type="Pfam" id="PF03070"/>
    </source>
</evidence>
<dbReference type="InterPro" id="IPR016084">
    <property type="entry name" value="Haem_Oase-like_multi-hlx"/>
</dbReference>
<evidence type="ECO:0000313" key="11">
    <source>
        <dbReference type="Proteomes" id="UP001304683"/>
    </source>
</evidence>
<evidence type="ECO:0000256" key="2">
    <source>
        <dbReference type="ARBA" id="ARBA00004948"/>
    </source>
</evidence>
<dbReference type="SUPFAM" id="SSF48613">
    <property type="entry name" value="Heme oxygenase-like"/>
    <property type="match status" value="1"/>
</dbReference>
<name>A0ABZ0QKT0_9FIRM</name>
<dbReference type="EMBL" id="CP132508">
    <property type="protein sequence ID" value="WPD18103.1"/>
    <property type="molecule type" value="Genomic_DNA"/>
</dbReference>
<proteinExistence type="inferred from homology"/>
<dbReference type="Gene3D" id="1.20.910.10">
    <property type="entry name" value="Heme oxygenase-like"/>
    <property type="match status" value="1"/>
</dbReference>
<accession>A0ABZ0QKT0</accession>
<comment type="catalytic activity">
    <reaction evidence="1">
        <text>4-amino-5-aminomethyl-2-methylpyrimidine + H2O = 4-amino-5-hydroxymethyl-2-methylpyrimidine + NH4(+)</text>
        <dbReference type="Rhea" id="RHEA:31799"/>
        <dbReference type="ChEBI" id="CHEBI:15377"/>
        <dbReference type="ChEBI" id="CHEBI:16892"/>
        <dbReference type="ChEBI" id="CHEBI:28938"/>
        <dbReference type="ChEBI" id="CHEBI:63416"/>
        <dbReference type="EC" id="3.5.99.2"/>
    </reaction>
</comment>
<comment type="subunit">
    <text evidence="4">Homotetramer.</text>
</comment>
<dbReference type="CDD" id="cd19368">
    <property type="entry name" value="TenA_C_AtTH2-like"/>
    <property type="match status" value="1"/>
</dbReference>
<dbReference type="InterPro" id="IPR050967">
    <property type="entry name" value="Thiamine_Salvage_TenA"/>
</dbReference>
<reference evidence="10 11" key="1">
    <citation type="submission" date="2023-08" db="EMBL/GenBank/DDBJ databases">
        <title>Genome sequence of Thermaerobacter compostii strain Ins1, a spore-forming filamentous bacterium isolated from a deep geothermal reservoir.</title>
        <authorList>
            <person name="Bregnard D."/>
            <person name="Gonzalez D."/>
            <person name="Junier P."/>
        </authorList>
    </citation>
    <scope>NUCLEOTIDE SEQUENCE [LARGE SCALE GENOMIC DNA]</scope>
    <source>
        <strain evidence="10 11">Ins1</strain>
    </source>
</reference>
<evidence type="ECO:0000256" key="4">
    <source>
        <dbReference type="ARBA" id="ARBA00011881"/>
    </source>
</evidence>
<dbReference type="EC" id="3.5.99.2" evidence="5"/>
<protein>
    <recommendedName>
        <fullName evidence="6">Aminopyrimidine aminohydrolase</fullName>
        <ecNumber evidence="5">3.5.99.2</ecNumber>
    </recommendedName>
</protein>
<evidence type="ECO:0000256" key="8">
    <source>
        <dbReference type="ARBA" id="ARBA00048337"/>
    </source>
</evidence>
<keyword evidence="7" id="KW-0784">Thiamine biosynthesis</keyword>
<sequence length="222" mass="24488">MHPGTAHPPASGDGGGTGLAAQLWRQNLDVARRCLEHPFVQGLGRGDLPRDRFAWYVGQDANFLEAFARAYALALAKAPDLETMTALRDLLEGVLDELRLHQGYAARWGVDLRPAPALATRAYTGFVLDVAWSRPLGAIAAAMTPCMRLYAYLGRSLADRVAPDNPYREWVTTYGSPAFEGLARRLEALLDRWHPGVEDVAALYRTAMELEFAFFDAAWRAA</sequence>
<dbReference type="PANTHER" id="PTHR43198:SF2">
    <property type="entry name" value="SI:CH1073-67J19.1-RELATED"/>
    <property type="match status" value="1"/>
</dbReference>
<comment type="similarity">
    <text evidence="3">Belongs to the TenA family.</text>
</comment>
<evidence type="ECO:0000256" key="1">
    <source>
        <dbReference type="ARBA" id="ARBA00001881"/>
    </source>
</evidence>
<dbReference type="RefSeq" id="WP_318749979.1">
    <property type="nucleotide sequence ID" value="NZ_CP132508.1"/>
</dbReference>
<dbReference type="Pfam" id="PF03070">
    <property type="entry name" value="TENA_THI-4"/>
    <property type="match status" value="1"/>
</dbReference>
<comment type="catalytic activity">
    <reaction evidence="8">
        <text>thiamine + H2O = 5-(2-hydroxyethyl)-4-methylthiazole + 4-amino-5-hydroxymethyl-2-methylpyrimidine + H(+)</text>
        <dbReference type="Rhea" id="RHEA:17509"/>
        <dbReference type="ChEBI" id="CHEBI:15377"/>
        <dbReference type="ChEBI" id="CHEBI:15378"/>
        <dbReference type="ChEBI" id="CHEBI:16892"/>
        <dbReference type="ChEBI" id="CHEBI:17957"/>
        <dbReference type="ChEBI" id="CHEBI:18385"/>
        <dbReference type="EC" id="3.5.99.2"/>
    </reaction>
</comment>